<sequence length="321" mass="34218">MAARAGVGRGTVSRVINGSPKVSEKAREAVEKAIKELGYVPNPAARTLVTRRTDTVALVVSESEERVWGEPFFAGIIRGISSGLSKTGLQLLLAMAQTPADHERLERYLTGQHVDGALLLSLHGDDPLPRHLEERGLPTVMAGSSPGRTPVAYVDADNRGGARQAVQHLVDRGRRRIAAIAGPQDMQVGLDRLAGYRELNPGPDLVAQGDFSEGSGAAAMRELLERCPELDAVYAASDPMALGAMHVLRAAGRSIPGDVAVVGFDDSKMARHTEPPLTSVHQPVEEMGRAMAELLVARISGRAPDSLAIILETRLVVRESS</sequence>
<dbReference type="InterPro" id="IPR000843">
    <property type="entry name" value="HTH_LacI"/>
</dbReference>
<dbReference type="SUPFAM" id="SSF47413">
    <property type="entry name" value="lambda repressor-like DNA-binding domains"/>
    <property type="match status" value="1"/>
</dbReference>
<name>A0ABN3UA16_9ACTN</name>
<dbReference type="SMART" id="SM00354">
    <property type="entry name" value="HTH_LACI"/>
    <property type="match status" value="1"/>
</dbReference>
<dbReference type="InterPro" id="IPR028082">
    <property type="entry name" value="Peripla_BP_I"/>
</dbReference>
<dbReference type="Gene3D" id="3.40.50.2300">
    <property type="match status" value="2"/>
</dbReference>
<protein>
    <submittedName>
        <fullName evidence="5">LacI family DNA-binding transcriptional regulator</fullName>
    </submittedName>
</protein>
<evidence type="ECO:0000313" key="6">
    <source>
        <dbReference type="Proteomes" id="UP001501842"/>
    </source>
</evidence>
<dbReference type="CDD" id="cd01392">
    <property type="entry name" value="HTH_LacI"/>
    <property type="match status" value="1"/>
</dbReference>
<keyword evidence="6" id="KW-1185">Reference proteome</keyword>
<accession>A0ABN3UA16</accession>
<reference evidence="5 6" key="1">
    <citation type="journal article" date="2019" name="Int. J. Syst. Evol. Microbiol.">
        <title>The Global Catalogue of Microorganisms (GCM) 10K type strain sequencing project: providing services to taxonomists for standard genome sequencing and annotation.</title>
        <authorList>
            <consortium name="The Broad Institute Genomics Platform"/>
            <consortium name="The Broad Institute Genome Sequencing Center for Infectious Disease"/>
            <person name="Wu L."/>
            <person name="Ma J."/>
        </authorList>
    </citation>
    <scope>NUCLEOTIDE SEQUENCE [LARGE SCALE GENOMIC DNA]</scope>
    <source>
        <strain evidence="5 6">JCM 8201</strain>
    </source>
</reference>
<keyword evidence="1" id="KW-0805">Transcription regulation</keyword>
<dbReference type="InterPro" id="IPR010982">
    <property type="entry name" value="Lambda_DNA-bd_dom_sf"/>
</dbReference>
<organism evidence="5 6">
    <name type="scientific">Actinocorallia aurantiaca</name>
    <dbReference type="NCBI Taxonomy" id="46204"/>
    <lineage>
        <taxon>Bacteria</taxon>
        <taxon>Bacillati</taxon>
        <taxon>Actinomycetota</taxon>
        <taxon>Actinomycetes</taxon>
        <taxon>Streptosporangiales</taxon>
        <taxon>Thermomonosporaceae</taxon>
        <taxon>Actinocorallia</taxon>
    </lineage>
</organism>
<gene>
    <name evidence="5" type="ORF">GCM10010439_29900</name>
</gene>
<dbReference type="PANTHER" id="PTHR30146:SF109">
    <property type="entry name" value="HTH-TYPE TRANSCRIPTIONAL REGULATOR GALS"/>
    <property type="match status" value="1"/>
</dbReference>
<dbReference type="EMBL" id="BAAATZ010000009">
    <property type="protein sequence ID" value="GAA2726631.1"/>
    <property type="molecule type" value="Genomic_DNA"/>
</dbReference>
<evidence type="ECO:0000256" key="2">
    <source>
        <dbReference type="ARBA" id="ARBA00023125"/>
    </source>
</evidence>
<dbReference type="InterPro" id="IPR046335">
    <property type="entry name" value="LacI/GalR-like_sensor"/>
</dbReference>
<dbReference type="SUPFAM" id="SSF53822">
    <property type="entry name" value="Periplasmic binding protein-like I"/>
    <property type="match status" value="1"/>
</dbReference>
<dbReference type="PANTHER" id="PTHR30146">
    <property type="entry name" value="LACI-RELATED TRANSCRIPTIONAL REPRESSOR"/>
    <property type="match status" value="1"/>
</dbReference>
<dbReference type="Proteomes" id="UP001501842">
    <property type="component" value="Unassembled WGS sequence"/>
</dbReference>
<dbReference type="CDD" id="cd06267">
    <property type="entry name" value="PBP1_LacI_sugar_binding-like"/>
    <property type="match status" value="1"/>
</dbReference>
<evidence type="ECO:0000256" key="3">
    <source>
        <dbReference type="ARBA" id="ARBA00023163"/>
    </source>
</evidence>
<comment type="caution">
    <text evidence="5">The sequence shown here is derived from an EMBL/GenBank/DDBJ whole genome shotgun (WGS) entry which is preliminary data.</text>
</comment>
<evidence type="ECO:0000256" key="1">
    <source>
        <dbReference type="ARBA" id="ARBA00023015"/>
    </source>
</evidence>
<proteinExistence type="predicted"/>
<keyword evidence="2 5" id="KW-0238">DNA-binding</keyword>
<evidence type="ECO:0000313" key="5">
    <source>
        <dbReference type="EMBL" id="GAA2726631.1"/>
    </source>
</evidence>
<dbReference type="Pfam" id="PF00356">
    <property type="entry name" value="LacI"/>
    <property type="match status" value="1"/>
</dbReference>
<dbReference type="PROSITE" id="PS50932">
    <property type="entry name" value="HTH_LACI_2"/>
    <property type="match status" value="1"/>
</dbReference>
<dbReference type="Pfam" id="PF13377">
    <property type="entry name" value="Peripla_BP_3"/>
    <property type="match status" value="1"/>
</dbReference>
<dbReference type="Gene3D" id="1.10.260.40">
    <property type="entry name" value="lambda repressor-like DNA-binding domains"/>
    <property type="match status" value="1"/>
</dbReference>
<evidence type="ECO:0000259" key="4">
    <source>
        <dbReference type="PROSITE" id="PS50932"/>
    </source>
</evidence>
<keyword evidence="3" id="KW-0804">Transcription</keyword>
<feature type="domain" description="HTH lacI-type" evidence="4">
    <location>
        <begin position="1"/>
        <end position="50"/>
    </location>
</feature>
<dbReference type="GO" id="GO:0003677">
    <property type="term" value="F:DNA binding"/>
    <property type="evidence" value="ECO:0007669"/>
    <property type="project" value="UniProtKB-KW"/>
</dbReference>